<reference evidence="2 3" key="1">
    <citation type="journal article" date="2023" name="Nucleic Acids Res.">
        <title>The hologenome of Daphnia magna reveals possible DNA methylation and microbiome-mediated evolution of the host genome.</title>
        <authorList>
            <person name="Chaturvedi A."/>
            <person name="Li X."/>
            <person name="Dhandapani V."/>
            <person name="Marshall H."/>
            <person name="Kissane S."/>
            <person name="Cuenca-Cambronero M."/>
            <person name="Asole G."/>
            <person name="Calvet F."/>
            <person name="Ruiz-Romero M."/>
            <person name="Marangio P."/>
            <person name="Guigo R."/>
            <person name="Rago D."/>
            <person name="Mirbahai L."/>
            <person name="Eastwood N."/>
            <person name="Colbourne J.K."/>
            <person name="Zhou J."/>
            <person name="Mallon E."/>
            <person name="Orsini L."/>
        </authorList>
    </citation>
    <scope>NUCLEOTIDE SEQUENCE [LARGE SCALE GENOMIC DNA]</scope>
    <source>
        <strain evidence="2">LRV0_1</strain>
    </source>
</reference>
<comment type="caution">
    <text evidence="2">The sequence shown here is derived from an EMBL/GenBank/DDBJ whole genome shotgun (WGS) entry which is preliminary data.</text>
</comment>
<organism evidence="2 3">
    <name type="scientific">Daphnia magna</name>
    <dbReference type="NCBI Taxonomy" id="35525"/>
    <lineage>
        <taxon>Eukaryota</taxon>
        <taxon>Metazoa</taxon>
        <taxon>Ecdysozoa</taxon>
        <taxon>Arthropoda</taxon>
        <taxon>Crustacea</taxon>
        <taxon>Branchiopoda</taxon>
        <taxon>Diplostraca</taxon>
        <taxon>Cladocera</taxon>
        <taxon>Anomopoda</taxon>
        <taxon>Daphniidae</taxon>
        <taxon>Daphnia</taxon>
    </lineage>
</organism>
<dbReference type="Proteomes" id="UP001234178">
    <property type="component" value="Unassembled WGS sequence"/>
</dbReference>
<protein>
    <submittedName>
        <fullName evidence="2">Uncharacterized protein</fullName>
    </submittedName>
</protein>
<accession>A0ABQ9Z862</accession>
<evidence type="ECO:0000256" key="1">
    <source>
        <dbReference type="SAM" id="MobiDB-lite"/>
    </source>
</evidence>
<feature type="compositionally biased region" description="Polar residues" evidence="1">
    <location>
        <begin position="65"/>
        <end position="76"/>
    </location>
</feature>
<evidence type="ECO:0000313" key="3">
    <source>
        <dbReference type="Proteomes" id="UP001234178"/>
    </source>
</evidence>
<gene>
    <name evidence="2" type="ORF">OUZ56_014216</name>
</gene>
<feature type="compositionally biased region" description="Low complexity" evidence="1">
    <location>
        <begin position="54"/>
        <end position="63"/>
    </location>
</feature>
<dbReference type="EMBL" id="JAOYFB010000002">
    <property type="protein sequence ID" value="KAK4009078.1"/>
    <property type="molecule type" value="Genomic_DNA"/>
</dbReference>
<sequence length="76" mass="8396">MIYSLDPDFAENKVWEKCCGYIDRDRGRPTKSRLEAQSENLSSLSESLSSSSYSEFSSSFLGSANVDSSLSCIPND</sequence>
<keyword evidence="3" id="KW-1185">Reference proteome</keyword>
<evidence type="ECO:0000313" key="2">
    <source>
        <dbReference type="EMBL" id="KAK4009078.1"/>
    </source>
</evidence>
<name>A0ABQ9Z862_9CRUS</name>
<proteinExistence type="predicted"/>
<feature type="region of interest" description="Disordered" evidence="1">
    <location>
        <begin position="54"/>
        <end position="76"/>
    </location>
</feature>